<dbReference type="CDD" id="cd08249">
    <property type="entry name" value="enoyl_reductase_like"/>
    <property type="match status" value="1"/>
</dbReference>
<dbReference type="PANTHER" id="PTHR45348:SF2">
    <property type="entry name" value="ZINC-TYPE ALCOHOL DEHYDROGENASE-LIKE PROTEIN C2E1P3.01"/>
    <property type="match status" value="1"/>
</dbReference>
<dbReference type="InterPro" id="IPR020843">
    <property type="entry name" value="ER"/>
</dbReference>
<keyword evidence="3" id="KW-1185">Reference proteome</keyword>
<dbReference type="Pfam" id="PF08240">
    <property type="entry name" value="ADH_N"/>
    <property type="match status" value="1"/>
</dbReference>
<evidence type="ECO:0000313" key="2">
    <source>
        <dbReference type="EMBL" id="GAT51076.1"/>
    </source>
</evidence>
<dbReference type="SUPFAM" id="SSF50129">
    <property type="entry name" value="GroES-like"/>
    <property type="match status" value="1"/>
</dbReference>
<dbReference type="Gene3D" id="3.90.180.10">
    <property type="entry name" value="Medium-chain alcohol dehydrogenases, catalytic domain"/>
    <property type="match status" value="1"/>
</dbReference>
<dbReference type="SUPFAM" id="SSF51735">
    <property type="entry name" value="NAD(P)-binding Rossmann-fold domains"/>
    <property type="match status" value="1"/>
</dbReference>
<dbReference type="Gene3D" id="3.40.50.720">
    <property type="entry name" value="NAD(P)-binding Rossmann-like Domain"/>
    <property type="match status" value="1"/>
</dbReference>
<dbReference type="SMART" id="SM00829">
    <property type="entry name" value="PKS_ER"/>
    <property type="match status" value="1"/>
</dbReference>
<dbReference type="InterPro" id="IPR013149">
    <property type="entry name" value="ADH-like_C"/>
</dbReference>
<protein>
    <submittedName>
        <fullName evidence="2">GroES-like protein</fullName>
    </submittedName>
</protein>
<evidence type="ECO:0000259" key="1">
    <source>
        <dbReference type="SMART" id="SM00829"/>
    </source>
</evidence>
<dbReference type="InterPro" id="IPR013154">
    <property type="entry name" value="ADH-like_N"/>
</dbReference>
<dbReference type="InterPro" id="IPR036291">
    <property type="entry name" value="NAD(P)-bd_dom_sf"/>
</dbReference>
<dbReference type="Proteomes" id="UP000815677">
    <property type="component" value="Unassembled WGS sequence"/>
</dbReference>
<feature type="domain" description="Enoyl reductase (ER)" evidence="1">
    <location>
        <begin position="11"/>
        <end position="339"/>
    </location>
</feature>
<dbReference type="PANTHER" id="PTHR45348">
    <property type="entry name" value="HYPOTHETICAL OXIDOREDUCTASE (EUROFUNG)"/>
    <property type="match status" value="1"/>
</dbReference>
<dbReference type="Pfam" id="PF00107">
    <property type="entry name" value="ADH_zinc_N"/>
    <property type="match status" value="1"/>
</dbReference>
<evidence type="ECO:0000313" key="3">
    <source>
        <dbReference type="Proteomes" id="UP000815677"/>
    </source>
</evidence>
<reference evidence="2" key="1">
    <citation type="submission" date="2014-09" db="EMBL/GenBank/DDBJ databases">
        <title>Genome sequence of the luminous mushroom Mycena chlorophos for searching fungal bioluminescence genes.</title>
        <authorList>
            <person name="Tanaka Y."/>
            <person name="Kasuga D."/>
            <person name="Oba Y."/>
            <person name="Hase S."/>
            <person name="Sato K."/>
            <person name="Oba Y."/>
            <person name="Sakakibara Y."/>
        </authorList>
    </citation>
    <scope>NUCLEOTIDE SEQUENCE</scope>
</reference>
<dbReference type="InterPro" id="IPR047122">
    <property type="entry name" value="Trans-enoyl_RdTase-like"/>
</dbReference>
<sequence>MSQLALIYEAQSKHVVGELPIPEPLTGYLQVRVEAAAVNPSDYKIFDFDRTGFVKHYPAVLGWEAAGVVTKIADGEKTKYKVGDRIAFLCVPSFSVDGGTSYTSRGAFQQYALADQRFSIKIPAGLDYAEASSWPMAGNTAAGVFYKHLQLKEPWVDGKDAYKGQKLVVLGGSSSVGSYAIQFALISGFEVITTASPAHFEYLKSLGANTVIDRAAPDAAAQLLAAAGGPLKYVVDAISIAATQSLAIEILQESGFLGLVLSPAEPVKPLMEAKKVQVRFGTGLAGWYASPALHEAAEGYFAAGTLRFNRATVLGGLEAWEEAFEMHRKGTVSGTKIVLAPQQTRKQSSSL</sequence>
<organism evidence="2 3">
    <name type="scientific">Mycena chlorophos</name>
    <name type="common">Agaric fungus</name>
    <name type="synonym">Agaricus chlorophos</name>
    <dbReference type="NCBI Taxonomy" id="658473"/>
    <lineage>
        <taxon>Eukaryota</taxon>
        <taxon>Fungi</taxon>
        <taxon>Dikarya</taxon>
        <taxon>Basidiomycota</taxon>
        <taxon>Agaricomycotina</taxon>
        <taxon>Agaricomycetes</taxon>
        <taxon>Agaricomycetidae</taxon>
        <taxon>Agaricales</taxon>
        <taxon>Marasmiineae</taxon>
        <taxon>Mycenaceae</taxon>
        <taxon>Mycena</taxon>
    </lineage>
</organism>
<gene>
    <name evidence="2" type="ORF">MCHLO_08250</name>
</gene>
<accession>A0ABQ0LJ66</accession>
<name>A0ABQ0LJ66_MYCCL</name>
<dbReference type="InterPro" id="IPR011032">
    <property type="entry name" value="GroES-like_sf"/>
</dbReference>
<proteinExistence type="predicted"/>
<dbReference type="EMBL" id="DF846895">
    <property type="protein sequence ID" value="GAT51076.1"/>
    <property type="molecule type" value="Genomic_DNA"/>
</dbReference>